<dbReference type="RefSeq" id="WP_249325946.1">
    <property type="nucleotide sequence ID" value="NZ_CP060633.1"/>
</dbReference>
<proteinExistence type="predicted"/>
<evidence type="ECO:0000256" key="1">
    <source>
        <dbReference type="SAM" id="Phobius"/>
    </source>
</evidence>
<protein>
    <submittedName>
        <fullName evidence="2">Uncharacterized protein</fullName>
    </submittedName>
</protein>
<keyword evidence="1" id="KW-1133">Transmembrane helix</keyword>
<dbReference type="KEGG" id="ssun:H9Q77_13930"/>
<keyword evidence="3" id="KW-1185">Reference proteome</keyword>
<organism evidence="2 3">
    <name type="scientific">Simiaoa sunii</name>
    <dbReference type="NCBI Taxonomy" id="2763672"/>
    <lineage>
        <taxon>Bacteria</taxon>
        <taxon>Bacillati</taxon>
        <taxon>Bacillota</taxon>
        <taxon>Clostridia</taxon>
        <taxon>Lachnospirales</taxon>
        <taxon>Lachnospiraceae</taxon>
        <taxon>Simiaoa</taxon>
    </lineage>
</organism>
<feature type="transmembrane region" description="Helical" evidence="1">
    <location>
        <begin position="6"/>
        <end position="25"/>
    </location>
</feature>
<gene>
    <name evidence="2" type="ORF">H9Q77_13930</name>
</gene>
<dbReference type="Proteomes" id="UP000515981">
    <property type="component" value="Chromosome"/>
</dbReference>
<reference evidence="2 3" key="1">
    <citation type="submission" date="2020-08" db="EMBL/GenBank/DDBJ databases">
        <authorList>
            <person name="Liu C."/>
            <person name="Sun Q."/>
        </authorList>
    </citation>
    <scope>NUCLEOTIDE SEQUENCE [LARGE SCALE GENOMIC DNA]</scope>
    <source>
        <strain evidence="2 3">NSJ-8</strain>
    </source>
</reference>
<sequence length="51" mass="5818">MEAILGVVFALVLSALIIIGVITILHKCLKDKRHDVKIKTKYFDIEITQHE</sequence>
<evidence type="ECO:0000313" key="2">
    <source>
        <dbReference type="EMBL" id="QNM02157.1"/>
    </source>
</evidence>
<keyword evidence="1" id="KW-0472">Membrane</keyword>
<accession>A0A7G9FUC5</accession>
<keyword evidence="1" id="KW-0812">Transmembrane</keyword>
<evidence type="ECO:0000313" key="3">
    <source>
        <dbReference type="Proteomes" id="UP000515981"/>
    </source>
</evidence>
<name>A0A7G9FUC5_9FIRM</name>
<dbReference type="EMBL" id="CP060633">
    <property type="protein sequence ID" value="QNM02157.1"/>
    <property type="molecule type" value="Genomic_DNA"/>
</dbReference>
<dbReference type="AlphaFoldDB" id="A0A7G9FUC5"/>